<organism evidence="2 3">
    <name type="scientific">Nepenthes gracilis</name>
    <name type="common">Slender pitcher plant</name>
    <dbReference type="NCBI Taxonomy" id="150966"/>
    <lineage>
        <taxon>Eukaryota</taxon>
        <taxon>Viridiplantae</taxon>
        <taxon>Streptophyta</taxon>
        <taxon>Embryophyta</taxon>
        <taxon>Tracheophyta</taxon>
        <taxon>Spermatophyta</taxon>
        <taxon>Magnoliopsida</taxon>
        <taxon>eudicotyledons</taxon>
        <taxon>Gunneridae</taxon>
        <taxon>Pentapetalae</taxon>
        <taxon>Caryophyllales</taxon>
        <taxon>Nepenthaceae</taxon>
        <taxon>Nepenthes</taxon>
    </lineage>
</organism>
<dbReference type="AlphaFoldDB" id="A0AAD3RXI7"/>
<gene>
    <name evidence="2" type="ORF">Nepgr_001139</name>
</gene>
<evidence type="ECO:0000313" key="2">
    <source>
        <dbReference type="EMBL" id="GMG99299.1"/>
    </source>
</evidence>
<dbReference type="EMBL" id="BSYO01000001">
    <property type="protein sequence ID" value="GMG99299.1"/>
    <property type="molecule type" value="Genomic_DNA"/>
</dbReference>
<accession>A0AAD3RXI7</accession>
<evidence type="ECO:0000313" key="3">
    <source>
        <dbReference type="Proteomes" id="UP001279734"/>
    </source>
</evidence>
<protein>
    <submittedName>
        <fullName evidence="2">Uncharacterized protein</fullName>
    </submittedName>
</protein>
<feature type="compositionally biased region" description="Basic and acidic residues" evidence="1">
    <location>
        <begin position="47"/>
        <end position="68"/>
    </location>
</feature>
<feature type="region of interest" description="Disordered" evidence="1">
    <location>
        <begin position="43"/>
        <end position="77"/>
    </location>
</feature>
<evidence type="ECO:0000256" key="1">
    <source>
        <dbReference type="SAM" id="MobiDB-lite"/>
    </source>
</evidence>
<dbReference type="Proteomes" id="UP001279734">
    <property type="component" value="Unassembled WGS sequence"/>
</dbReference>
<proteinExistence type="predicted"/>
<sequence>MPVQCRKDFVAVVSMQNGLHLGELKSTNVMSICRHAKIESCPRNARGMHEQQRRGRAKEEDDERKEKSIACVGKQQSQLEDDAHQLCDVMPE</sequence>
<reference evidence="2" key="1">
    <citation type="submission" date="2023-05" db="EMBL/GenBank/DDBJ databases">
        <title>Nepenthes gracilis genome sequencing.</title>
        <authorList>
            <person name="Fukushima K."/>
        </authorList>
    </citation>
    <scope>NUCLEOTIDE SEQUENCE</scope>
    <source>
        <strain evidence="2">SING2019-196</strain>
    </source>
</reference>
<name>A0AAD3RXI7_NEPGR</name>
<comment type="caution">
    <text evidence="2">The sequence shown here is derived from an EMBL/GenBank/DDBJ whole genome shotgun (WGS) entry which is preliminary data.</text>
</comment>
<keyword evidence="3" id="KW-1185">Reference proteome</keyword>